<feature type="transmembrane region" description="Helical" evidence="5">
    <location>
        <begin position="96"/>
        <end position="114"/>
    </location>
</feature>
<proteinExistence type="predicted"/>
<keyword evidence="4 5" id="KW-0472">Membrane</keyword>
<feature type="transmembrane region" description="Helical" evidence="5">
    <location>
        <begin position="47"/>
        <end position="64"/>
    </location>
</feature>
<dbReference type="EMBL" id="FRAM01000003">
    <property type="protein sequence ID" value="SHK55342.1"/>
    <property type="molecule type" value="Genomic_DNA"/>
</dbReference>
<name>A0A1M6TE80_9FLAO</name>
<organism evidence="6 7">
    <name type="scientific">Epilithonimonas mollis</name>
    <dbReference type="NCBI Taxonomy" id="216903"/>
    <lineage>
        <taxon>Bacteria</taxon>
        <taxon>Pseudomonadati</taxon>
        <taxon>Bacteroidota</taxon>
        <taxon>Flavobacteriia</taxon>
        <taxon>Flavobacteriales</taxon>
        <taxon>Weeksellaceae</taxon>
        <taxon>Chryseobacterium group</taxon>
        <taxon>Epilithonimonas</taxon>
    </lineage>
</organism>
<evidence type="ECO:0000256" key="2">
    <source>
        <dbReference type="ARBA" id="ARBA00022692"/>
    </source>
</evidence>
<dbReference type="Proteomes" id="UP000184498">
    <property type="component" value="Unassembled WGS sequence"/>
</dbReference>
<accession>A0A1M6TE80</accession>
<dbReference type="Pfam" id="PF07681">
    <property type="entry name" value="DoxX"/>
    <property type="match status" value="1"/>
</dbReference>
<reference evidence="7" key="1">
    <citation type="submission" date="2016-11" db="EMBL/GenBank/DDBJ databases">
        <authorList>
            <person name="Varghese N."/>
            <person name="Submissions S."/>
        </authorList>
    </citation>
    <scope>NUCLEOTIDE SEQUENCE [LARGE SCALE GENOMIC DNA]</scope>
    <source>
        <strain evidence="7">DSM 18016</strain>
    </source>
</reference>
<evidence type="ECO:0000256" key="5">
    <source>
        <dbReference type="SAM" id="Phobius"/>
    </source>
</evidence>
<dbReference type="InterPro" id="IPR032808">
    <property type="entry name" value="DoxX"/>
</dbReference>
<protein>
    <submittedName>
        <fullName evidence="6">DoxX protein</fullName>
    </submittedName>
</protein>
<keyword evidence="3 5" id="KW-1133">Transmembrane helix</keyword>
<evidence type="ECO:0000256" key="1">
    <source>
        <dbReference type="ARBA" id="ARBA00004141"/>
    </source>
</evidence>
<evidence type="ECO:0000313" key="6">
    <source>
        <dbReference type="EMBL" id="SHK55342.1"/>
    </source>
</evidence>
<keyword evidence="2 5" id="KW-0812">Transmembrane</keyword>
<feature type="transmembrane region" description="Helical" evidence="5">
    <location>
        <begin position="135"/>
        <end position="156"/>
    </location>
</feature>
<evidence type="ECO:0000313" key="7">
    <source>
        <dbReference type="Proteomes" id="UP000184498"/>
    </source>
</evidence>
<dbReference type="RefSeq" id="WP_245795929.1">
    <property type="nucleotide sequence ID" value="NZ_FRAM01000003.1"/>
</dbReference>
<dbReference type="STRING" id="216903.SAMN05444371_2824"/>
<evidence type="ECO:0000256" key="3">
    <source>
        <dbReference type="ARBA" id="ARBA00022989"/>
    </source>
</evidence>
<dbReference type="AlphaFoldDB" id="A0A1M6TE80"/>
<sequence length="159" mass="18116">MIIGIRFLVGFAFIPSGLKKLLGERFTAIGTDNPIGYFFEAMYRTGDYWVFLGFCQLLTAFLLFTQRFATLGAMMFFGITLNICVITISMHFTGTWVITSLMLFAGVILLAWDWDKLKPILEIRTEIQKQYNSVSIYWQITGLILFIILITGSILLKAN</sequence>
<comment type="subcellular location">
    <subcellularLocation>
        <location evidence="1">Membrane</location>
        <topology evidence="1">Multi-pass membrane protein</topology>
    </subcellularLocation>
</comment>
<keyword evidence="7" id="KW-1185">Reference proteome</keyword>
<gene>
    <name evidence="6" type="ORF">SAMN05444371_2824</name>
</gene>
<evidence type="ECO:0000256" key="4">
    <source>
        <dbReference type="ARBA" id="ARBA00023136"/>
    </source>
</evidence>
<dbReference type="GO" id="GO:0016020">
    <property type="term" value="C:membrane"/>
    <property type="evidence" value="ECO:0007669"/>
    <property type="project" value="UniProtKB-SubCell"/>
</dbReference>